<dbReference type="Proteomes" id="UP000215086">
    <property type="component" value="Chromosome"/>
</dbReference>
<dbReference type="NCBIfam" id="TIGR04294">
    <property type="entry name" value="pre_pil_HX9DG"/>
    <property type="match status" value="1"/>
</dbReference>
<dbReference type="Gene3D" id="3.30.700.10">
    <property type="entry name" value="Glycoprotein, Type 4 Pilin"/>
    <property type="match status" value="1"/>
</dbReference>
<dbReference type="InterPro" id="IPR011453">
    <property type="entry name" value="DUF1559"/>
</dbReference>
<organism evidence="2 3">
    <name type="scientific">Thermogutta terrifontis</name>
    <dbReference type="NCBI Taxonomy" id="1331910"/>
    <lineage>
        <taxon>Bacteria</taxon>
        <taxon>Pseudomonadati</taxon>
        <taxon>Planctomycetota</taxon>
        <taxon>Planctomycetia</taxon>
        <taxon>Pirellulales</taxon>
        <taxon>Thermoguttaceae</taxon>
        <taxon>Thermogutta</taxon>
    </lineage>
</organism>
<dbReference type="Pfam" id="PF07963">
    <property type="entry name" value="N_methyl"/>
    <property type="match status" value="1"/>
</dbReference>
<dbReference type="NCBIfam" id="TIGR02532">
    <property type="entry name" value="IV_pilin_GFxxxE"/>
    <property type="match status" value="1"/>
</dbReference>
<accession>A0A286RGC2</accession>
<evidence type="ECO:0000259" key="1">
    <source>
        <dbReference type="Pfam" id="PF07596"/>
    </source>
</evidence>
<dbReference type="InterPro" id="IPR045584">
    <property type="entry name" value="Pilin-like"/>
</dbReference>
<dbReference type="OrthoDB" id="268591at2"/>
<feature type="domain" description="DUF1559" evidence="1">
    <location>
        <begin position="36"/>
        <end position="309"/>
    </location>
</feature>
<dbReference type="EMBL" id="CP018477">
    <property type="protein sequence ID" value="ASV75004.1"/>
    <property type="molecule type" value="Genomic_DNA"/>
</dbReference>
<name>A0A286RGC2_9BACT</name>
<dbReference type="InterPro" id="IPR012902">
    <property type="entry name" value="N_methyl_site"/>
</dbReference>
<evidence type="ECO:0000313" key="2">
    <source>
        <dbReference type="EMBL" id="ASV75004.1"/>
    </source>
</evidence>
<reference evidence="2 3" key="1">
    <citation type="journal article" name="Front. Microbiol.">
        <title>Sugar Metabolism of the First Thermophilic Planctomycete Thermogutta terrifontis: Comparative Genomic and Transcriptomic Approaches.</title>
        <authorList>
            <person name="Elcheninov A.G."/>
            <person name="Menzel P."/>
            <person name="Gudbergsdottir S.R."/>
            <person name="Slesarev A.I."/>
            <person name="Kadnikov V.V."/>
            <person name="Krogh A."/>
            <person name="Bonch-Osmolovskaya E.A."/>
            <person name="Peng X."/>
            <person name="Kublanov I.V."/>
        </authorList>
    </citation>
    <scope>NUCLEOTIDE SEQUENCE [LARGE SCALE GENOMIC DNA]</scope>
    <source>
        <strain evidence="2 3">R1</strain>
    </source>
</reference>
<dbReference type="SUPFAM" id="SSF54523">
    <property type="entry name" value="Pili subunits"/>
    <property type="match status" value="1"/>
</dbReference>
<dbReference type="RefSeq" id="WP_095415185.1">
    <property type="nucleotide sequence ID" value="NZ_CP018477.1"/>
</dbReference>
<proteinExistence type="predicted"/>
<dbReference type="InterPro" id="IPR027558">
    <property type="entry name" value="Pre_pil_HX9DG_C"/>
</dbReference>
<evidence type="ECO:0000313" key="3">
    <source>
        <dbReference type="Proteomes" id="UP000215086"/>
    </source>
</evidence>
<gene>
    <name evidence="2" type="ORF">THTE_2402</name>
</gene>
<dbReference type="AlphaFoldDB" id="A0A286RGC2"/>
<keyword evidence="3" id="KW-1185">Reference proteome</keyword>
<sequence>MRCSTRRDRPAFTLVELLVVIAIIGILIALLLPAVQAAREAARRSQCNNNLKQLMLAFHNYHDKWGRFPPGLVKMGNWFVANNCPEGQCGTWSWGAFILPYCEQSALFDTLRPTMIPADAAIQPDQVYALVRKRLPLFRCPSDTGPETNPERKVPRIGFYGDVDCTTGCVEVFTANYVGSNNSYDLNREYTGTNQFNGLIGYGQTGSNPPRCTPIGDVTDGTSNTFALGERAWQIQGVMLRAAVPIMANGDTGNHSRQGQVYAMACGRWPLNCTSAPECDRGFSSMHPGGANFAMVDGSVRFISNTIDHNNATAAVDSIYERLIAIDDGQPVQLP</sequence>
<protein>
    <recommendedName>
        <fullName evidence="1">DUF1559 domain-containing protein</fullName>
    </recommendedName>
</protein>
<dbReference type="Pfam" id="PF07596">
    <property type="entry name" value="SBP_bac_10"/>
    <property type="match status" value="1"/>
</dbReference>
<dbReference type="PANTHER" id="PTHR30093:SF2">
    <property type="entry name" value="TYPE II SECRETION SYSTEM PROTEIN H"/>
    <property type="match status" value="1"/>
</dbReference>
<dbReference type="KEGG" id="ttf:THTE_2402"/>
<dbReference type="PANTHER" id="PTHR30093">
    <property type="entry name" value="GENERAL SECRETION PATHWAY PROTEIN G"/>
    <property type="match status" value="1"/>
</dbReference>